<evidence type="ECO:0000259" key="2">
    <source>
        <dbReference type="Pfam" id="PF25500"/>
    </source>
</evidence>
<accession>A0A6P5EXD7</accession>
<name>A0A6P5EXD7_ANACO</name>
<feature type="compositionally biased region" description="Polar residues" evidence="1">
    <location>
        <begin position="322"/>
        <end position="333"/>
    </location>
</feature>
<evidence type="ECO:0000256" key="1">
    <source>
        <dbReference type="SAM" id="MobiDB-lite"/>
    </source>
</evidence>
<dbReference type="InterPro" id="IPR057237">
    <property type="entry name" value="DUF7915"/>
</dbReference>
<feature type="region of interest" description="Disordered" evidence="1">
    <location>
        <begin position="317"/>
        <end position="358"/>
    </location>
</feature>
<gene>
    <name evidence="5" type="primary">LOC109710130</name>
</gene>
<proteinExistence type="predicted"/>
<dbReference type="Proteomes" id="UP000515123">
    <property type="component" value="Linkage group 5"/>
</dbReference>
<feature type="domain" description="DUF7913" evidence="2">
    <location>
        <begin position="12"/>
        <end position="129"/>
    </location>
</feature>
<evidence type="ECO:0000259" key="3">
    <source>
        <dbReference type="Pfam" id="PF25502"/>
    </source>
</evidence>
<feature type="compositionally biased region" description="Low complexity" evidence="1">
    <location>
        <begin position="340"/>
        <end position="354"/>
    </location>
</feature>
<dbReference type="GeneID" id="109710130"/>
<dbReference type="InterPro" id="IPR057235">
    <property type="entry name" value="DUF7913"/>
</dbReference>
<dbReference type="PANTHER" id="PTHR33913:SF1">
    <property type="entry name" value="DRBM DOMAIN-CONTAINING PROTEIN"/>
    <property type="match status" value="1"/>
</dbReference>
<reference evidence="4" key="1">
    <citation type="journal article" date="2015" name="Nat. Genet.">
        <title>The pineapple genome and the evolution of CAM photosynthesis.</title>
        <authorList>
            <person name="Ming R."/>
            <person name="VanBuren R."/>
            <person name="Wai C.M."/>
            <person name="Tang H."/>
            <person name="Schatz M.C."/>
            <person name="Bowers J.E."/>
            <person name="Lyons E."/>
            <person name="Wang M.L."/>
            <person name="Chen J."/>
            <person name="Biggers E."/>
            <person name="Zhang J."/>
            <person name="Huang L."/>
            <person name="Zhang L."/>
            <person name="Miao W."/>
            <person name="Zhang J."/>
            <person name="Ye Z."/>
            <person name="Miao C."/>
            <person name="Lin Z."/>
            <person name="Wang H."/>
            <person name="Zhou H."/>
            <person name="Yim W.C."/>
            <person name="Priest H.D."/>
            <person name="Zheng C."/>
            <person name="Woodhouse M."/>
            <person name="Edger P.P."/>
            <person name="Guyot R."/>
            <person name="Guo H.B."/>
            <person name="Guo H."/>
            <person name="Zheng G."/>
            <person name="Singh R."/>
            <person name="Sharma A."/>
            <person name="Min X."/>
            <person name="Zheng Y."/>
            <person name="Lee H."/>
            <person name="Gurtowski J."/>
            <person name="Sedlazeck F.J."/>
            <person name="Harkess A."/>
            <person name="McKain M.R."/>
            <person name="Liao Z."/>
            <person name="Fang J."/>
            <person name="Liu J."/>
            <person name="Zhang X."/>
            <person name="Zhang Q."/>
            <person name="Hu W."/>
            <person name="Qin Y."/>
            <person name="Wang K."/>
            <person name="Chen L.Y."/>
            <person name="Shirley N."/>
            <person name="Lin Y.R."/>
            <person name="Liu L.Y."/>
            <person name="Hernandez A.G."/>
            <person name="Wright C.L."/>
            <person name="Bulone V."/>
            <person name="Tuskan G.A."/>
            <person name="Heath K."/>
            <person name="Zee F."/>
            <person name="Moore P.H."/>
            <person name="Sunkar R."/>
            <person name="Leebens-Mack J.H."/>
            <person name="Mockler T."/>
            <person name="Bennetzen J.L."/>
            <person name="Freeling M."/>
            <person name="Sankoff D."/>
            <person name="Paterson A.H."/>
            <person name="Zhu X."/>
            <person name="Yang X."/>
            <person name="Smith J.A."/>
            <person name="Cushman J.C."/>
            <person name="Paull R.E."/>
            <person name="Yu Q."/>
        </authorList>
    </citation>
    <scope>NUCLEOTIDE SEQUENCE [LARGE SCALE GENOMIC DNA]</scope>
    <source>
        <strain evidence="4">cv. F153</strain>
    </source>
</reference>
<organism evidence="4 5">
    <name type="scientific">Ananas comosus</name>
    <name type="common">Pineapple</name>
    <name type="synonym">Ananas ananas</name>
    <dbReference type="NCBI Taxonomy" id="4615"/>
    <lineage>
        <taxon>Eukaryota</taxon>
        <taxon>Viridiplantae</taxon>
        <taxon>Streptophyta</taxon>
        <taxon>Embryophyta</taxon>
        <taxon>Tracheophyta</taxon>
        <taxon>Spermatophyta</taxon>
        <taxon>Magnoliopsida</taxon>
        <taxon>Liliopsida</taxon>
        <taxon>Poales</taxon>
        <taxon>Bromeliaceae</taxon>
        <taxon>Bromelioideae</taxon>
        <taxon>Ananas</taxon>
    </lineage>
</organism>
<dbReference type="RefSeq" id="XP_020088167.1">
    <property type="nucleotide sequence ID" value="XM_020232578.1"/>
</dbReference>
<dbReference type="PANTHER" id="PTHR33913">
    <property type="entry name" value="ALEURONE LAYER MORPHOGENESIS PROTEIN"/>
    <property type="match status" value="1"/>
</dbReference>
<evidence type="ECO:0000313" key="5">
    <source>
        <dbReference type="RefSeq" id="XP_020088167.1"/>
    </source>
</evidence>
<dbReference type="OrthoDB" id="781822at2759"/>
<feature type="domain" description="DUF7915" evidence="3">
    <location>
        <begin position="165"/>
        <end position="308"/>
    </location>
</feature>
<dbReference type="SUPFAM" id="SSF54768">
    <property type="entry name" value="dsRNA-binding domain-like"/>
    <property type="match status" value="1"/>
</dbReference>
<dbReference type="AlphaFoldDB" id="A0A6P5EXD7"/>
<protein>
    <submittedName>
        <fullName evidence="5">Uncharacterized protein LOC109710130 isoform X1</fullName>
    </submittedName>
</protein>
<reference evidence="5" key="2">
    <citation type="submission" date="2025-08" db="UniProtKB">
        <authorList>
            <consortium name="RefSeq"/>
        </authorList>
    </citation>
    <scope>IDENTIFICATION</scope>
    <source>
        <tissue evidence="5">Leaf</tissue>
    </source>
</reference>
<dbReference type="Pfam" id="PF25500">
    <property type="entry name" value="DUF7913"/>
    <property type="match status" value="1"/>
</dbReference>
<sequence>MAGGGSSEAAALVPMEDTIEALIDHLIAPLLPMRGSSQNPPSISQQEEMGKQMQAVVLLYNYYHRRQFPQLEFLGFESFCKSASIAKPALLNYMKFMHNCNGGLADLEKQLSITEKMVMDGCSISAALDASKSAPDMEKWPISKVAVFLINPTKETCLLQFSSVTKGVWSLVEKELGSPGEVVVGGKQLKKHTSAEKKTANGSLDKPCEDELQRLAFSEVEYITGITRTNLRVMERDLAYSLSKERTTARLYIMCYTEAVNKGLTEVPVKDVLNSLRGPLVRGGVTAEVTSVVEHYLLLPYADILSGLTNGKASLHEDQRANKQTPCSEQSVDIPSYRDNNIGNKKFKKNGNYGASKNESSAVIPKVEDCGGHCSMKLDKPPSIKEEATNDNLLQNVHCSEILTSKKSVVDTVTSKKECLPLNSRQQSLDVNDIKRAKTVSDTHSDPVTEEKSCSANKITIDDCNDKVSVLDSIKKRCSVKGLNRELSGKVDQAGLIQDGLGKSYHQLVSAPFDQEEKNDFLHSSLRALQKRRDDLCQKQRILEDEIAQCEMKIQTILTEGEKKMLIAESRAEASDEMQIGFSSCSDERRQNQRLKRKTLSEAVLCLRSSCQELDDICLENNWILPRYGVLPSVADGKFQASVAVKGVDFECTADGDSVRSPREARESAAAHMLTKLRSMASQSSD</sequence>
<dbReference type="Pfam" id="PF25502">
    <property type="entry name" value="DUF7915"/>
    <property type="match status" value="1"/>
</dbReference>
<keyword evidence="4" id="KW-1185">Reference proteome</keyword>
<evidence type="ECO:0000313" key="4">
    <source>
        <dbReference type="Proteomes" id="UP000515123"/>
    </source>
</evidence>
<dbReference type="Gene3D" id="3.30.160.20">
    <property type="match status" value="1"/>
</dbReference>